<accession>A0A3E2BQE6</accession>
<evidence type="ECO:0000259" key="5">
    <source>
        <dbReference type="PROSITE" id="PS51379"/>
    </source>
</evidence>
<dbReference type="PANTHER" id="PTHR10849">
    <property type="entry name" value="NADH DEHYDROGENASE UBIQUINONE IRON-SULFUR PROTEIN 8, MITOCHONDRIAL"/>
    <property type="match status" value="1"/>
</dbReference>
<keyword evidence="4" id="KW-0411">Iron-sulfur</keyword>
<evidence type="ECO:0000256" key="1">
    <source>
        <dbReference type="ARBA" id="ARBA00022485"/>
    </source>
</evidence>
<evidence type="ECO:0000313" key="7">
    <source>
        <dbReference type="Proteomes" id="UP000257323"/>
    </source>
</evidence>
<feature type="domain" description="4Fe-4S ferredoxin-type" evidence="5">
    <location>
        <begin position="36"/>
        <end position="65"/>
    </location>
</feature>
<dbReference type="Gene3D" id="3.30.70.3270">
    <property type="match status" value="1"/>
</dbReference>
<dbReference type="GO" id="GO:0051539">
    <property type="term" value="F:4 iron, 4 sulfur cluster binding"/>
    <property type="evidence" value="ECO:0007669"/>
    <property type="project" value="UniProtKB-KW"/>
</dbReference>
<keyword evidence="2" id="KW-0479">Metal-binding</keyword>
<feature type="domain" description="4Fe-4S ferredoxin-type" evidence="5">
    <location>
        <begin position="72"/>
        <end position="101"/>
    </location>
</feature>
<reference evidence="6 7" key="1">
    <citation type="submission" date="2018-08" db="EMBL/GenBank/DDBJ databases">
        <title>Genome analysis of the thermophilic bacterium of the candidate phylum Aminicenantes from deep subsurface aquifer revealed its physiology and ecological role.</title>
        <authorList>
            <person name="Kadnikov V.V."/>
            <person name="Mardanov A.V."/>
            <person name="Beletsky A.V."/>
            <person name="Karnachuk O.V."/>
            <person name="Ravin N.V."/>
        </authorList>
    </citation>
    <scope>NUCLEOTIDE SEQUENCE [LARGE SCALE GENOMIC DNA]</scope>
    <source>
        <strain evidence="6">BY38</strain>
    </source>
</reference>
<evidence type="ECO:0000256" key="4">
    <source>
        <dbReference type="ARBA" id="ARBA00023014"/>
    </source>
</evidence>
<sequence length="132" mass="15438">MKIGAFIPELLRHLFKKPATVDYPFQKLEVPRDFRGSPYLRPELCIVCRACERDCPAEAIEITATNEAEKRFRMVIHNDRCIHCAQCVDSCPTDAMQMDTRFEISDYDRHNLKMEWEYVRAVVKPKSEPKTS</sequence>
<dbReference type="PROSITE" id="PS51379">
    <property type="entry name" value="4FE4S_FER_2"/>
    <property type="match status" value="2"/>
</dbReference>
<evidence type="ECO:0000256" key="3">
    <source>
        <dbReference type="ARBA" id="ARBA00023004"/>
    </source>
</evidence>
<protein>
    <submittedName>
        <fullName evidence="6">NADH-ubiquinone oxidoreductase chain I</fullName>
    </submittedName>
</protein>
<comment type="caution">
    <text evidence="6">The sequence shown here is derived from an EMBL/GenBank/DDBJ whole genome shotgun (WGS) entry which is preliminary data.</text>
</comment>
<dbReference type="GO" id="GO:0016651">
    <property type="term" value="F:oxidoreductase activity, acting on NAD(P)H"/>
    <property type="evidence" value="ECO:0007669"/>
    <property type="project" value="InterPro"/>
</dbReference>
<dbReference type="PROSITE" id="PS00198">
    <property type="entry name" value="4FE4S_FER_1"/>
    <property type="match status" value="1"/>
</dbReference>
<dbReference type="GO" id="GO:0016020">
    <property type="term" value="C:membrane"/>
    <property type="evidence" value="ECO:0007669"/>
    <property type="project" value="InterPro"/>
</dbReference>
<evidence type="ECO:0000256" key="2">
    <source>
        <dbReference type="ARBA" id="ARBA00022723"/>
    </source>
</evidence>
<dbReference type="InterPro" id="IPR017900">
    <property type="entry name" value="4Fe4S_Fe_S_CS"/>
</dbReference>
<keyword evidence="6" id="KW-0830">Ubiquinone</keyword>
<dbReference type="SUPFAM" id="SSF54862">
    <property type="entry name" value="4Fe-4S ferredoxins"/>
    <property type="match status" value="1"/>
</dbReference>
<dbReference type="Pfam" id="PF12838">
    <property type="entry name" value="Fer4_7"/>
    <property type="match status" value="1"/>
</dbReference>
<dbReference type="InterPro" id="IPR017896">
    <property type="entry name" value="4Fe4S_Fe-S-bd"/>
</dbReference>
<dbReference type="InterPro" id="IPR010226">
    <property type="entry name" value="NADH_quinone_OxRdtase_chainI"/>
</dbReference>
<gene>
    <name evidence="6" type="ORF">OP8BY_0798</name>
</gene>
<dbReference type="Proteomes" id="UP000257323">
    <property type="component" value="Unassembled WGS sequence"/>
</dbReference>
<dbReference type="EMBL" id="QUAH01000001">
    <property type="protein sequence ID" value="RFT16856.1"/>
    <property type="molecule type" value="Genomic_DNA"/>
</dbReference>
<organism evidence="6 7">
    <name type="scientific">Candidatus Saccharicenans subterraneus</name>
    <dbReference type="NCBI Taxonomy" id="2508984"/>
    <lineage>
        <taxon>Bacteria</taxon>
        <taxon>Candidatus Aminicenantota</taxon>
        <taxon>Candidatus Aminicenantia</taxon>
        <taxon>Candidatus Aminicenantales</taxon>
        <taxon>Candidatus Saccharicenantaceae</taxon>
        <taxon>Candidatus Saccharicenans</taxon>
    </lineage>
</organism>
<evidence type="ECO:0000313" key="6">
    <source>
        <dbReference type="EMBL" id="RFT16856.1"/>
    </source>
</evidence>
<dbReference type="AlphaFoldDB" id="A0A3E2BQE6"/>
<keyword evidence="3" id="KW-0408">Iron</keyword>
<name>A0A3E2BQE6_9BACT</name>
<proteinExistence type="predicted"/>
<dbReference type="GO" id="GO:0046872">
    <property type="term" value="F:metal ion binding"/>
    <property type="evidence" value="ECO:0007669"/>
    <property type="project" value="UniProtKB-KW"/>
</dbReference>
<keyword evidence="1" id="KW-0004">4Fe-4S</keyword>